<reference evidence="13" key="1">
    <citation type="journal article" date="2019" name="Int. J. Syst. Evol. Microbiol.">
        <title>The Global Catalogue of Microorganisms (GCM) 10K type strain sequencing project: providing services to taxonomists for standard genome sequencing and annotation.</title>
        <authorList>
            <consortium name="The Broad Institute Genomics Platform"/>
            <consortium name="The Broad Institute Genome Sequencing Center for Infectious Disease"/>
            <person name="Wu L."/>
            <person name="Ma J."/>
        </authorList>
    </citation>
    <scope>NUCLEOTIDE SEQUENCE [LARGE SCALE GENOMIC DNA]</scope>
    <source>
        <strain evidence="13">CGMCC 4.7319</strain>
    </source>
</reference>
<dbReference type="InterPro" id="IPR001959">
    <property type="entry name" value="Transposase"/>
</dbReference>
<sequence length="409" mass="46268">MAESVVKRAFKYRFYPTSAQEQELLRTFGCVRLVYNRALEVRTEAWSQRRERVGYVQTSALLTGWTKSGEYAFLTEVSSVPLQQCLRHLQGAFASFWEKRAKYPRFKSRKRGKASAEYTRSAFRWRDGQLTLAKMTEPLDIRWSRPLPEGAEPSTVTVSRDPAGRWHVSILVETTVEHLPPSTTAVGVDAGITTLLTLSTGEKITNPKHGDRDRARLAKAQKALARKQKGSRNRIKARLWVARVHARVADRRRDHLHKVSTRLVRENQTIVIEDLAVRNMVKNARLARAISDASWAELRAMLDYKARWYGRRLVAIDRWFPSSKTCSARGHLLDRLPLTIRTWTCRCGTVHDRDINAARTILAAGLAVTACGDGVRPTRHQSARQLSKPPSEGKKQELSGASPMGNPPP</sequence>
<accession>A0ABQ2I9Y2</accession>
<evidence type="ECO:0000256" key="4">
    <source>
        <dbReference type="ARBA" id="ARBA00022723"/>
    </source>
</evidence>
<keyword evidence="4" id="KW-0479">Metal-binding</keyword>
<protein>
    <submittedName>
        <fullName evidence="12">Transposase</fullName>
    </submittedName>
</protein>
<evidence type="ECO:0000256" key="3">
    <source>
        <dbReference type="ARBA" id="ARBA00022578"/>
    </source>
</evidence>
<keyword evidence="6" id="KW-0238">DNA-binding</keyword>
<feature type="region of interest" description="Disordered" evidence="8">
    <location>
        <begin position="374"/>
        <end position="409"/>
    </location>
</feature>
<dbReference type="RefSeq" id="WP_229693685.1">
    <property type="nucleotide sequence ID" value="NZ_BMNC01000006.1"/>
</dbReference>
<feature type="domain" description="Cas12f1-like TNB" evidence="10">
    <location>
        <begin position="295"/>
        <end position="361"/>
    </location>
</feature>
<evidence type="ECO:0000256" key="2">
    <source>
        <dbReference type="ARBA" id="ARBA00011044"/>
    </source>
</evidence>
<comment type="caution">
    <text evidence="12">The sequence shown here is derived from an EMBL/GenBank/DDBJ whole genome shotgun (WGS) entry which is preliminary data.</text>
</comment>
<keyword evidence="7" id="KW-0233">DNA recombination</keyword>
<dbReference type="NCBIfam" id="NF040570">
    <property type="entry name" value="guided_TnpB"/>
    <property type="match status" value="1"/>
</dbReference>
<organism evidence="12 13">
    <name type="scientific">Lentzea pudingi</name>
    <dbReference type="NCBI Taxonomy" id="1789439"/>
    <lineage>
        <taxon>Bacteria</taxon>
        <taxon>Bacillati</taxon>
        <taxon>Actinomycetota</taxon>
        <taxon>Actinomycetes</taxon>
        <taxon>Pseudonocardiales</taxon>
        <taxon>Pseudonocardiaceae</taxon>
        <taxon>Lentzea</taxon>
    </lineage>
</organism>
<dbReference type="NCBIfam" id="TIGR01766">
    <property type="entry name" value="IS200/IS605 family accessory protein TnpB-like domain"/>
    <property type="match status" value="1"/>
</dbReference>
<dbReference type="PANTHER" id="PTHR30405">
    <property type="entry name" value="TRANSPOSASE"/>
    <property type="match status" value="1"/>
</dbReference>
<feature type="domain" description="Transposase putative helix-turn-helix" evidence="11">
    <location>
        <begin position="6"/>
        <end position="50"/>
    </location>
</feature>
<keyword evidence="5" id="KW-0862">Zinc</keyword>
<evidence type="ECO:0000256" key="7">
    <source>
        <dbReference type="ARBA" id="ARBA00023172"/>
    </source>
</evidence>
<dbReference type="EMBL" id="BMNC01000006">
    <property type="protein sequence ID" value="GGN03686.1"/>
    <property type="molecule type" value="Genomic_DNA"/>
</dbReference>
<dbReference type="Proteomes" id="UP000597656">
    <property type="component" value="Unassembled WGS sequence"/>
</dbReference>
<dbReference type="InterPro" id="IPR021027">
    <property type="entry name" value="Transposase_put_HTH"/>
</dbReference>
<feature type="domain" description="Probable transposase IS891/IS1136/IS1341" evidence="9">
    <location>
        <begin position="170"/>
        <end position="283"/>
    </location>
</feature>
<dbReference type="Pfam" id="PF07282">
    <property type="entry name" value="Cas12f1-like_TNB"/>
    <property type="match status" value="1"/>
</dbReference>
<name>A0ABQ2I9Y2_9PSEU</name>
<evidence type="ECO:0000256" key="1">
    <source>
        <dbReference type="ARBA" id="ARBA00008761"/>
    </source>
</evidence>
<comment type="similarity">
    <text evidence="1">In the C-terminal section; belongs to the transposase 35 family.</text>
</comment>
<dbReference type="InterPro" id="IPR010095">
    <property type="entry name" value="Cas12f1-like_TNB"/>
</dbReference>
<gene>
    <name evidence="12" type="ORF">GCM10011609_48480</name>
</gene>
<evidence type="ECO:0000256" key="6">
    <source>
        <dbReference type="ARBA" id="ARBA00023125"/>
    </source>
</evidence>
<dbReference type="Pfam" id="PF01385">
    <property type="entry name" value="OrfB_IS605"/>
    <property type="match status" value="1"/>
</dbReference>
<dbReference type="PANTHER" id="PTHR30405:SF25">
    <property type="entry name" value="RNA-GUIDED DNA ENDONUCLEASE INSQ-RELATED"/>
    <property type="match status" value="1"/>
</dbReference>
<evidence type="ECO:0000313" key="13">
    <source>
        <dbReference type="Proteomes" id="UP000597656"/>
    </source>
</evidence>
<comment type="similarity">
    <text evidence="2">In the N-terminal section; belongs to the transposase 2 family.</text>
</comment>
<evidence type="ECO:0000313" key="12">
    <source>
        <dbReference type="EMBL" id="GGN03686.1"/>
    </source>
</evidence>
<proteinExistence type="inferred from homology"/>
<evidence type="ECO:0000256" key="5">
    <source>
        <dbReference type="ARBA" id="ARBA00022833"/>
    </source>
</evidence>
<keyword evidence="3" id="KW-0815">Transposition</keyword>
<evidence type="ECO:0000259" key="10">
    <source>
        <dbReference type="Pfam" id="PF07282"/>
    </source>
</evidence>
<dbReference type="Pfam" id="PF12323">
    <property type="entry name" value="HTH_OrfB_IS605"/>
    <property type="match status" value="1"/>
</dbReference>
<dbReference type="InterPro" id="IPR051399">
    <property type="entry name" value="RNA-guided_DNA_endo/Transpos"/>
</dbReference>
<keyword evidence="13" id="KW-1185">Reference proteome</keyword>
<evidence type="ECO:0000256" key="8">
    <source>
        <dbReference type="SAM" id="MobiDB-lite"/>
    </source>
</evidence>
<evidence type="ECO:0000259" key="11">
    <source>
        <dbReference type="Pfam" id="PF12323"/>
    </source>
</evidence>
<evidence type="ECO:0000259" key="9">
    <source>
        <dbReference type="Pfam" id="PF01385"/>
    </source>
</evidence>